<dbReference type="EMBL" id="CP030862">
    <property type="protein sequence ID" value="AXE24202.1"/>
    <property type="molecule type" value="Genomic_DNA"/>
</dbReference>
<dbReference type="RefSeq" id="WP_114055384.1">
    <property type="nucleotide sequence ID" value="NZ_CP030862.1"/>
</dbReference>
<dbReference type="PANTHER" id="PTHR11487">
    <property type="entry name" value="THIOESTERASE"/>
    <property type="match status" value="1"/>
</dbReference>
<reference evidence="4 5" key="1">
    <citation type="submission" date="2018-01" db="EMBL/GenBank/DDBJ databases">
        <title>Draft genome Sequence of streptomyces globosus LZH-48.</title>
        <authorList>
            <person name="Ran K."/>
            <person name="Li Z."/>
            <person name="Wei S."/>
            <person name="Dong R."/>
        </authorList>
    </citation>
    <scope>NUCLEOTIDE SEQUENCE [LARGE SCALE GENOMIC DNA]</scope>
    <source>
        <strain evidence="4 5">LZH-48</strain>
    </source>
</reference>
<dbReference type="GO" id="GO:0008610">
    <property type="term" value="P:lipid biosynthetic process"/>
    <property type="evidence" value="ECO:0007669"/>
    <property type="project" value="TreeGrafter"/>
</dbReference>
<evidence type="ECO:0000256" key="1">
    <source>
        <dbReference type="ARBA" id="ARBA00007169"/>
    </source>
</evidence>
<keyword evidence="2" id="KW-0378">Hydrolase</keyword>
<evidence type="ECO:0000313" key="5">
    <source>
        <dbReference type="Proteomes" id="UP000252004"/>
    </source>
</evidence>
<feature type="domain" description="Thioesterase TesA-like" evidence="3">
    <location>
        <begin position="26"/>
        <end position="248"/>
    </location>
</feature>
<dbReference type="Gene3D" id="3.40.50.1820">
    <property type="entry name" value="alpha/beta hydrolase"/>
    <property type="match status" value="1"/>
</dbReference>
<gene>
    <name evidence="4" type="ORF">C0216_12700</name>
</gene>
<evidence type="ECO:0000256" key="2">
    <source>
        <dbReference type="ARBA" id="ARBA00022801"/>
    </source>
</evidence>
<dbReference type="AlphaFoldDB" id="A0A344TZY1"/>
<keyword evidence="5" id="KW-1185">Reference proteome</keyword>
<dbReference type="KEGG" id="sgz:C0216_12700"/>
<evidence type="ECO:0000313" key="4">
    <source>
        <dbReference type="EMBL" id="AXE24202.1"/>
    </source>
</evidence>
<dbReference type="PANTHER" id="PTHR11487:SF0">
    <property type="entry name" value="S-ACYL FATTY ACID SYNTHASE THIOESTERASE, MEDIUM CHAIN"/>
    <property type="match status" value="1"/>
</dbReference>
<dbReference type="OrthoDB" id="8480037at2"/>
<dbReference type="SUPFAM" id="SSF53474">
    <property type="entry name" value="alpha/beta-Hydrolases"/>
    <property type="match status" value="1"/>
</dbReference>
<protein>
    <submittedName>
        <fullName evidence="4">Thioesterase</fullName>
    </submittedName>
</protein>
<organism evidence="4 5">
    <name type="scientific">Streptomyces globosus</name>
    <dbReference type="NCBI Taxonomy" id="68209"/>
    <lineage>
        <taxon>Bacteria</taxon>
        <taxon>Bacillati</taxon>
        <taxon>Actinomycetota</taxon>
        <taxon>Actinomycetes</taxon>
        <taxon>Kitasatosporales</taxon>
        <taxon>Streptomycetaceae</taxon>
        <taxon>Streptomyces</taxon>
    </lineage>
</organism>
<proteinExistence type="inferred from homology"/>
<accession>A0A344TZY1</accession>
<comment type="similarity">
    <text evidence="1">Belongs to the thioesterase family.</text>
</comment>
<dbReference type="InterPro" id="IPR001031">
    <property type="entry name" value="Thioesterase"/>
</dbReference>
<dbReference type="GO" id="GO:0016787">
    <property type="term" value="F:hydrolase activity"/>
    <property type="evidence" value="ECO:0007669"/>
    <property type="project" value="UniProtKB-KW"/>
</dbReference>
<sequence>MNSTDHSSALWLRRFHPAPESPVRLVCFPHAGGSASFFHPVSRRFSPAADIVSLQYPGRQDRRKEPCVQDIETLADLIVDELLALDEKPTVFFGHSMGAVLAFETAWRLEQKGTHEPKSVIASGRRGPSTVRTETVHRRDDDGIIAELRLLNGTNPDLLGDEEILRMALPAIRGDYEAIEKYGCPPGRTLRCPITVLTGDADPRTSEAEARAWQEHTEGVFRMKVYPGGHFFLTEHIQAVGDEMARELGIL</sequence>
<evidence type="ECO:0000259" key="3">
    <source>
        <dbReference type="SMART" id="SM00824"/>
    </source>
</evidence>
<dbReference type="InterPro" id="IPR029058">
    <property type="entry name" value="AB_hydrolase_fold"/>
</dbReference>
<dbReference type="SMART" id="SM00824">
    <property type="entry name" value="PKS_TE"/>
    <property type="match status" value="1"/>
</dbReference>
<dbReference type="InterPro" id="IPR012223">
    <property type="entry name" value="TEII"/>
</dbReference>
<dbReference type="Proteomes" id="UP000252004">
    <property type="component" value="Chromosome"/>
</dbReference>
<name>A0A344TZY1_9ACTN</name>
<dbReference type="Pfam" id="PF00975">
    <property type="entry name" value="Thioesterase"/>
    <property type="match status" value="1"/>
</dbReference>
<dbReference type="InterPro" id="IPR020802">
    <property type="entry name" value="TesA-like"/>
</dbReference>